<gene>
    <name evidence="8" type="ORF">CDV28_10490</name>
</gene>
<evidence type="ECO:0000256" key="2">
    <source>
        <dbReference type="ARBA" id="ARBA00022485"/>
    </source>
</evidence>
<dbReference type="PANTHER" id="PTHR43583:SF1">
    <property type="entry name" value="2-IMINOACETATE SYNTHASE"/>
    <property type="match status" value="1"/>
</dbReference>
<dbReference type="SFLD" id="SFLDG01060">
    <property type="entry name" value="BATS_domain_containing"/>
    <property type="match status" value="1"/>
</dbReference>
<dbReference type="InterPro" id="IPR010722">
    <property type="entry name" value="BATS_dom"/>
</dbReference>
<dbReference type="SUPFAM" id="SSF102114">
    <property type="entry name" value="Radical SAM enzymes"/>
    <property type="match status" value="1"/>
</dbReference>
<dbReference type="InterPro" id="IPR012726">
    <property type="entry name" value="ThiH"/>
</dbReference>
<evidence type="ECO:0000256" key="5">
    <source>
        <dbReference type="ARBA" id="ARBA00023004"/>
    </source>
</evidence>
<dbReference type="GO" id="GO:0036355">
    <property type="term" value="F:2-iminoacetate synthase activity"/>
    <property type="evidence" value="ECO:0007669"/>
    <property type="project" value="UniProtKB-EC"/>
</dbReference>
<dbReference type="GO" id="GO:0005506">
    <property type="term" value="F:iron ion binding"/>
    <property type="evidence" value="ECO:0007669"/>
    <property type="project" value="InterPro"/>
</dbReference>
<dbReference type="SMART" id="SM00876">
    <property type="entry name" value="BATS"/>
    <property type="match status" value="1"/>
</dbReference>
<protein>
    <submittedName>
        <fullName evidence="8">Tyrosine lyase ThiH</fullName>
        <ecNumber evidence="8">4.1.99.19</ecNumber>
    </submittedName>
</protein>
<dbReference type="Gene3D" id="3.20.20.70">
    <property type="entry name" value="Aldolase class I"/>
    <property type="match status" value="1"/>
</dbReference>
<dbReference type="InterPro" id="IPR034428">
    <property type="entry name" value="ThiH/NoCL/HydG-like"/>
</dbReference>
<organism evidence="8 9">
    <name type="scientific">Candidatus Electronema aureum</name>
    <dbReference type="NCBI Taxonomy" id="2005002"/>
    <lineage>
        <taxon>Bacteria</taxon>
        <taxon>Pseudomonadati</taxon>
        <taxon>Thermodesulfobacteriota</taxon>
        <taxon>Desulfobulbia</taxon>
        <taxon>Desulfobulbales</taxon>
        <taxon>Desulfobulbaceae</taxon>
        <taxon>Candidatus Electronema</taxon>
    </lineage>
</organism>
<evidence type="ECO:0000313" key="8">
    <source>
        <dbReference type="EMBL" id="TAA75744.1"/>
    </source>
</evidence>
<keyword evidence="6" id="KW-0411">Iron-sulfur</keyword>
<evidence type="ECO:0000313" key="9">
    <source>
        <dbReference type="Proteomes" id="UP000316238"/>
    </source>
</evidence>
<dbReference type="PROSITE" id="PS51918">
    <property type="entry name" value="RADICAL_SAM"/>
    <property type="match status" value="1"/>
</dbReference>
<name>A0A521G3Z5_9BACT</name>
<dbReference type="InterPro" id="IPR058240">
    <property type="entry name" value="rSAM_sf"/>
</dbReference>
<comment type="cofactor">
    <cofactor evidence="1">
        <name>[4Fe-4S] cluster</name>
        <dbReference type="ChEBI" id="CHEBI:49883"/>
    </cofactor>
</comment>
<evidence type="ECO:0000256" key="6">
    <source>
        <dbReference type="ARBA" id="ARBA00023014"/>
    </source>
</evidence>
<dbReference type="NCBIfam" id="TIGR02351">
    <property type="entry name" value="thiH"/>
    <property type="match status" value="1"/>
</dbReference>
<proteinExistence type="predicted"/>
<evidence type="ECO:0000259" key="7">
    <source>
        <dbReference type="PROSITE" id="PS51918"/>
    </source>
</evidence>
<keyword evidence="9" id="KW-1185">Reference proteome</keyword>
<evidence type="ECO:0000256" key="3">
    <source>
        <dbReference type="ARBA" id="ARBA00022691"/>
    </source>
</evidence>
<sequence length="370" mass="41413">MSFLNVVLALESFDFDASLHAITAADVERTLSRDEQLDRRDLLHLLAPAAQPYLEEMAQKAHRLTLQHFGKVIGLYAPLYISDYCANSCTYCGFHVGVDFPRTKLTLAEIEQEAAAIAATGIRHILVLTGEAPAQTPLSYLAEAVHRLRAHFSSIALEIFPLDEAEYRILREAGADSLTVYQEVYDRAIYQEVHPAGRKADYVWRVQTPERGARAGFRALNLGPLFGLGQPRREAWLAALHARWLEEEFPDVEVSLSLPRMTKAAGAIAPRSLMSDSEFVQFMLAWRLFMPRLGITISTREAPAFRDRLVQLGATRFSCGSKTGVGGYAVRKQDEAPVQFAVTDNRSVEEVAAMLRRSGYQPIFKDWELV</sequence>
<keyword evidence="5" id="KW-0408">Iron</keyword>
<dbReference type="InterPro" id="IPR007197">
    <property type="entry name" value="rSAM"/>
</dbReference>
<dbReference type="SFLD" id="SFLDG01081">
    <property type="entry name" value="cleavage_of_the_Ca-Cb_bond_in"/>
    <property type="match status" value="1"/>
</dbReference>
<dbReference type="AlphaFoldDB" id="A0A521G3Z5"/>
<dbReference type="EC" id="4.1.99.19" evidence="8"/>
<evidence type="ECO:0000256" key="4">
    <source>
        <dbReference type="ARBA" id="ARBA00022723"/>
    </source>
</evidence>
<dbReference type="CDD" id="cd01335">
    <property type="entry name" value="Radical_SAM"/>
    <property type="match status" value="1"/>
</dbReference>
<accession>A0A521G3Z5</accession>
<keyword evidence="8" id="KW-0456">Lyase</keyword>
<dbReference type="Proteomes" id="UP000316238">
    <property type="component" value="Unassembled WGS sequence"/>
</dbReference>
<keyword evidence="3" id="KW-0949">S-adenosyl-L-methionine</keyword>
<dbReference type="PANTHER" id="PTHR43583">
    <property type="entry name" value="2-IMINOACETATE SYNTHASE"/>
    <property type="match status" value="1"/>
</dbReference>
<dbReference type="Pfam" id="PF04055">
    <property type="entry name" value="Radical_SAM"/>
    <property type="match status" value="1"/>
</dbReference>
<dbReference type="SFLD" id="SFLDS00029">
    <property type="entry name" value="Radical_SAM"/>
    <property type="match status" value="1"/>
</dbReference>
<evidence type="ECO:0000256" key="1">
    <source>
        <dbReference type="ARBA" id="ARBA00001966"/>
    </source>
</evidence>
<dbReference type="EMBL" id="NQJD01000004">
    <property type="protein sequence ID" value="TAA75744.1"/>
    <property type="molecule type" value="Genomic_DNA"/>
</dbReference>
<dbReference type="GO" id="GO:0051539">
    <property type="term" value="F:4 iron, 4 sulfur cluster binding"/>
    <property type="evidence" value="ECO:0007669"/>
    <property type="project" value="UniProtKB-KW"/>
</dbReference>
<reference evidence="8" key="1">
    <citation type="submission" date="2017-07" db="EMBL/GenBank/DDBJ databases">
        <title>The cable genome - Insights into the physiology and evolution of filamentous bacteria capable of sulfide oxidation via long distance electron transfer.</title>
        <authorList>
            <person name="Thorup C."/>
            <person name="Bjerg J.T."/>
            <person name="Schreiber L."/>
            <person name="Nielsen L.P."/>
            <person name="Kjeldsen K.U."/>
            <person name="Boesen T."/>
            <person name="Boggild A."/>
            <person name="Meysman F."/>
            <person name="Geelhoed J."/>
            <person name="Schramm A."/>
        </authorList>
    </citation>
    <scope>NUCLEOTIDE SEQUENCE [LARGE SCALE GENOMIC DNA]</scope>
    <source>
        <strain evidence="8">GS</strain>
    </source>
</reference>
<dbReference type="Pfam" id="PF06968">
    <property type="entry name" value="BATS"/>
    <property type="match status" value="1"/>
</dbReference>
<dbReference type="InterPro" id="IPR013785">
    <property type="entry name" value="Aldolase_TIM"/>
</dbReference>
<keyword evidence="2" id="KW-0004">4Fe-4S</keyword>
<keyword evidence="4" id="KW-0479">Metal-binding</keyword>
<feature type="domain" description="Radical SAM core" evidence="7">
    <location>
        <begin position="71"/>
        <end position="300"/>
    </location>
</feature>
<dbReference type="SFLD" id="SFLDF00301">
    <property type="entry name" value="2-iminoacetate_synthase_(ThiH)"/>
    <property type="match status" value="1"/>
</dbReference>
<comment type="caution">
    <text evidence="8">The sequence shown here is derived from an EMBL/GenBank/DDBJ whole genome shotgun (WGS) entry which is preliminary data.</text>
</comment>